<protein>
    <recommendedName>
        <fullName evidence="4">superoxide dismutase</fullName>
        <ecNumber evidence="4">1.15.1.1</ecNumber>
    </recommendedName>
</protein>
<dbReference type="GO" id="GO:0046872">
    <property type="term" value="F:metal ion binding"/>
    <property type="evidence" value="ECO:0007669"/>
    <property type="project" value="InterPro"/>
</dbReference>
<dbReference type="EMBL" id="BLJY01000004">
    <property type="protein sequence ID" value="GFF15259.1"/>
    <property type="molecule type" value="Genomic_DNA"/>
</dbReference>
<evidence type="ECO:0000313" key="10">
    <source>
        <dbReference type="Proteomes" id="UP000452235"/>
    </source>
</evidence>
<proteinExistence type="inferred from homology"/>
<feature type="domain" description="Superoxide dismutase copper/zinc binding" evidence="8">
    <location>
        <begin position="52"/>
        <end position="170"/>
    </location>
</feature>
<dbReference type="AlphaFoldDB" id="A0A5M3YPB9"/>
<keyword evidence="5" id="KW-0964">Secreted</keyword>
<dbReference type="InterPro" id="IPR036423">
    <property type="entry name" value="SOD-like_Cu/Zn_dom_sf"/>
</dbReference>
<gene>
    <name evidence="9" type="ORF">ATEIFO6365_0004037800</name>
</gene>
<evidence type="ECO:0000256" key="4">
    <source>
        <dbReference type="ARBA" id="ARBA00012682"/>
    </source>
</evidence>
<name>A0A5M3YPB9_ASPTE</name>
<evidence type="ECO:0000256" key="5">
    <source>
        <dbReference type="ARBA" id="ARBA00022525"/>
    </source>
</evidence>
<comment type="subcellular location">
    <subcellularLocation>
        <location evidence="1">Cell envelope</location>
    </subcellularLocation>
    <subcellularLocation>
        <location evidence="2">Secreted</location>
    </subcellularLocation>
</comment>
<evidence type="ECO:0000256" key="1">
    <source>
        <dbReference type="ARBA" id="ARBA00004196"/>
    </source>
</evidence>
<dbReference type="Gene3D" id="2.60.40.200">
    <property type="entry name" value="Superoxide dismutase, copper/zinc binding domain"/>
    <property type="match status" value="1"/>
</dbReference>
<comment type="caution">
    <text evidence="9">The sequence shown here is derived from an EMBL/GenBank/DDBJ whole genome shotgun (WGS) entry which is preliminary data.</text>
</comment>
<dbReference type="FunFam" id="2.60.40.200:FF:000007">
    <property type="entry name" value="Cell surface Cu-only superoxide dismutase 5"/>
    <property type="match status" value="1"/>
</dbReference>
<comment type="catalytic activity">
    <reaction evidence="7">
        <text>2 superoxide + 2 H(+) = H2O2 + O2</text>
        <dbReference type="Rhea" id="RHEA:20696"/>
        <dbReference type="ChEBI" id="CHEBI:15378"/>
        <dbReference type="ChEBI" id="CHEBI:15379"/>
        <dbReference type="ChEBI" id="CHEBI:16240"/>
        <dbReference type="ChEBI" id="CHEBI:18421"/>
        <dbReference type="EC" id="1.15.1.1"/>
    </reaction>
</comment>
<sequence length="187" mass="20486">MMLLSFLLLSVWLQTCLCANEQSHIAPVVHDNDVYTPLEARLLDMDNTTIRGRISTRAPPSGVGIMVHVTLWNLPANQSWQYHIHEKPVPDNGSCYATGKHLDPYGRTDTPPCDIKNPASCEVGDLSGKHAPAFVASGDPFDVRFTDFFLSNTPGTPAYYGNRSVVVHAPDGTRVNCGNFEEGGLFL</sequence>
<evidence type="ECO:0000259" key="8">
    <source>
        <dbReference type="Pfam" id="PF00080"/>
    </source>
</evidence>
<keyword evidence="10" id="KW-1185">Reference proteome</keyword>
<dbReference type="VEuPathDB" id="FungiDB:ATEG_09123"/>
<reference evidence="9 10" key="1">
    <citation type="submission" date="2020-01" db="EMBL/GenBank/DDBJ databases">
        <title>Aspergillus terreus IFO 6365 whole genome shotgun sequence.</title>
        <authorList>
            <person name="Kanamasa S."/>
            <person name="Takahashi H."/>
        </authorList>
    </citation>
    <scope>NUCLEOTIDE SEQUENCE [LARGE SCALE GENOMIC DNA]</scope>
    <source>
        <strain evidence="9 10">IFO 6365</strain>
    </source>
</reference>
<evidence type="ECO:0000256" key="7">
    <source>
        <dbReference type="ARBA" id="ARBA00049204"/>
    </source>
</evidence>
<evidence type="ECO:0000256" key="2">
    <source>
        <dbReference type="ARBA" id="ARBA00004613"/>
    </source>
</evidence>
<organism evidence="9 10">
    <name type="scientific">Aspergillus terreus</name>
    <dbReference type="NCBI Taxonomy" id="33178"/>
    <lineage>
        <taxon>Eukaryota</taxon>
        <taxon>Fungi</taxon>
        <taxon>Dikarya</taxon>
        <taxon>Ascomycota</taxon>
        <taxon>Pezizomycotina</taxon>
        <taxon>Eurotiomycetes</taxon>
        <taxon>Eurotiomycetidae</taxon>
        <taxon>Eurotiales</taxon>
        <taxon>Aspergillaceae</taxon>
        <taxon>Aspergillus</taxon>
        <taxon>Aspergillus subgen. Circumdati</taxon>
    </lineage>
</organism>
<comment type="similarity">
    <text evidence="3">Belongs to the Cu-Zn superoxide dismutase family.</text>
</comment>
<dbReference type="Proteomes" id="UP000452235">
    <property type="component" value="Unassembled WGS sequence"/>
</dbReference>
<dbReference type="SUPFAM" id="SSF49329">
    <property type="entry name" value="Cu,Zn superoxide dismutase-like"/>
    <property type="match status" value="1"/>
</dbReference>
<accession>A0A5M3YPB9</accession>
<dbReference type="InterPro" id="IPR001424">
    <property type="entry name" value="SOD_Cu_Zn_dom"/>
</dbReference>
<evidence type="ECO:0000256" key="6">
    <source>
        <dbReference type="ARBA" id="ARBA00022862"/>
    </source>
</evidence>
<dbReference type="EC" id="1.15.1.1" evidence="4"/>
<evidence type="ECO:0000313" key="9">
    <source>
        <dbReference type="EMBL" id="GFF15259.1"/>
    </source>
</evidence>
<keyword evidence="6" id="KW-0049">Antioxidant</keyword>
<dbReference type="OrthoDB" id="159229at2759"/>
<dbReference type="GO" id="GO:0005576">
    <property type="term" value="C:extracellular region"/>
    <property type="evidence" value="ECO:0007669"/>
    <property type="project" value="UniProtKB-SubCell"/>
</dbReference>
<dbReference type="Pfam" id="PF00080">
    <property type="entry name" value="Sod_Cu"/>
    <property type="match status" value="1"/>
</dbReference>
<dbReference type="GO" id="GO:0004784">
    <property type="term" value="F:superoxide dismutase activity"/>
    <property type="evidence" value="ECO:0007669"/>
    <property type="project" value="UniProtKB-EC"/>
</dbReference>
<evidence type="ECO:0000256" key="3">
    <source>
        <dbReference type="ARBA" id="ARBA00010457"/>
    </source>
</evidence>